<dbReference type="InterPro" id="IPR014729">
    <property type="entry name" value="Rossmann-like_a/b/a_fold"/>
</dbReference>
<name>A0ABU3D7E4_9FLAO</name>
<evidence type="ECO:0000313" key="4">
    <source>
        <dbReference type="EMBL" id="MDT0677460.1"/>
    </source>
</evidence>
<organism evidence="4 5">
    <name type="scientific">Autumnicola musiva</name>
    <dbReference type="NCBI Taxonomy" id="3075589"/>
    <lineage>
        <taxon>Bacteria</taxon>
        <taxon>Pseudomonadati</taxon>
        <taxon>Bacteroidota</taxon>
        <taxon>Flavobacteriia</taxon>
        <taxon>Flavobacteriales</taxon>
        <taxon>Flavobacteriaceae</taxon>
        <taxon>Autumnicola</taxon>
    </lineage>
</organism>
<gene>
    <name evidence="4" type="ORF">RM539_12810</name>
</gene>
<dbReference type="PANTHER" id="PTHR43284:SF1">
    <property type="entry name" value="ASPARAGINE SYNTHETASE"/>
    <property type="match status" value="1"/>
</dbReference>
<dbReference type="SUPFAM" id="SSF52402">
    <property type="entry name" value="Adenine nucleotide alpha hydrolases-like"/>
    <property type="match status" value="1"/>
</dbReference>
<dbReference type="PANTHER" id="PTHR43284">
    <property type="entry name" value="ASPARAGINE SYNTHETASE (GLUTAMINE-HYDROLYZING)"/>
    <property type="match status" value="1"/>
</dbReference>
<evidence type="ECO:0000256" key="3">
    <source>
        <dbReference type="ARBA" id="ARBA00048741"/>
    </source>
</evidence>
<keyword evidence="5" id="KW-1185">Reference proteome</keyword>
<dbReference type="EC" id="6.3.5.4" evidence="2"/>
<dbReference type="EMBL" id="JAVRHK010000009">
    <property type="protein sequence ID" value="MDT0677460.1"/>
    <property type="molecule type" value="Genomic_DNA"/>
</dbReference>
<comment type="pathway">
    <text evidence="1">Amino-acid biosynthesis; L-asparagine biosynthesis; L-asparagine from L-aspartate (L-Gln route): step 1/1.</text>
</comment>
<comment type="catalytic activity">
    <reaction evidence="3">
        <text>L-aspartate + L-glutamine + ATP + H2O = L-asparagine + L-glutamate + AMP + diphosphate + H(+)</text>
        <dbReference type="Rhea" id="RHEA:12228"/>
        <dbReference type="ChEBI" id="CHEBI:15377"/>
        <dbReference type="ChEBI" id="CHEBI:15378"/>
        <dbReference type="ChEBI" id="CHEBI:29985"/>
        <dbReference type="ChEBI" id="CHEBI:29991"/>
        <dbReference type="ChEBI" id="CHEBI:30616"/>
        <dbReference type="ChEBI" id="CHEBI:33019"/>
        <dbReference type="ChEBI" id="CHEBI:58048"/>
        <dbReference type="ChEBI" id="CHEBI:58359"/>
        <dbReference type="ChEBI" id="CHEBI:456215"/>
        <dbReference type="EC" id="6.3.5.4"/>
    </reaction>
</comment>
<dbReference type="Proteomes" id="UP001262582">
    <property type="component" value="Unassembled WGS sequence"/>
</dbReference>
<dbReference type="Gene3D" id="3.40.50.620">
    <property type="entry name" value="HUPs"/>
    <property type="match status" value="1"/>
</dbReference>
<dbReference type="RefSeq" id="WP_311503804.1">
    <property type="nucleotide sequence ID" value="NZ_JAVRHK010000009.1"/>
</dbReference>
<evidence type="ECO:0000256" key="2">
    <source>
        <dbReference type="ARBA" id="ARBA00012737"/>
    </source>
</evidence>
<protein>
    <recommendedName>
        <fullName evidence="2">asparagine synthase (glutamine-hydrolyzing)</fullName>
        <ecNumber evidence="2">6.3.5.4</ecNumber>
    </recommendedName>
</protein>
<evidence type="ECO:0000313" key="5">
    <source>
        <dbReference type="Proteomes" id="UP001262582"/>
    </source>
</evidence>
<reference evidence="4 5" key="1">
    <citation type="submission" date="2023-09" db="EMBL/GenBank/DDBJ databases">
        <authorList>
            <person name="Rey-Velasco X."/>
        </authorList>
    </citation>
    <scope>NUCLEOTIDE SEQUENCE [LARGE SCALE GENOMIC DNA]</scope>
    <source>
        <strain evidence="4 5">F117</strain>
    </source>
</reference>
<proteinExistence type="predicted"/>
<dbReference type="InterPro" id="IPR051786">
    <property type="entry name" value="ASN_synthetase/amidase"/>
</dbReference>
<evidence type="ECO:0000256" key="1">
    <source>
        <dbReference type="ARBA" id="ARBA00005187"/>
    </source>
</evidence>
<accession>A0ABU3D7E4</accession>
<comment type="caution">
    <text evidence="4">The sequence shown here is derived from an EMBL/GenBank/DDBJ whole genome shotgun (WGS) entry which is preliminary data.</text>
</comment>
<sequence length="567" mass="65015">MSKILFVCLKDRTVNQDTIQKVKHICESLNPDNIQARPTKISYNKRTITGISNPVHSIEVKDNSFLFGQAFGERGKWYEVNGLVPDGNFSIFRSNQQKLEIVTDILGTRSVWYYKDKDVFLASTSQRAIIQYLGDFTFNKKVIPWVLSTGMLGPGLSWDSRISLLNGSSSLTVDMKSWDLNISSSQVEFIENKQSDKEHVKELKEVIDSTFSKIDIDYSEWNLTLSGGYDSRGNICLLPKKDQNGEHLKTVTWGLEASRKQNGTDAQVAEKIANIYDLPHRYFHTDPPSEPLEIILDRFCLNGEGRIDHIGGYTDGFNLWKKLFEKNITGVIRGDEVFGSYNFISDLHLKKFVGLSLCSDYSNLKDDPFIKSLSQEFPQELKQQKSESLENWRDRLYQSHLVPTFLSALSDLKQPYVEQINPLLARGIVRKIREMPAHLRTDKKAFKTIVDSVNPNVKFASRSSTMATKHFLKQEEIVEIIRGELSSHSSTSIFPRNFINDVLSKIRVQHNSKDWYGSGITRIKALIPKKFKRGVKGKEKFHVMDYNLLAFRMFIISRMNRILEEGK</sequence>